<dbReference type="RefSeq" id="WP_245836217.1">
    <property type="nucleotide sequence ID" value="NZ_PDJE01000001.1"/>
</dbReference>
<dbReference type="GO" id="GO:0016491">
    <property type="term" value="F:oxidoreductase activity"/>
    <property type="evidence" value="ECO:0007669"/>
    <property type="project" value="UniProtKB-KW"/>
</dbReference>
<dbReference type="InterPro" id="IPR008972">
    <property type="entry name" value="Cupredoxin"/>
</dbReference>
<dbReference type="SUPFAM" id="SSF49503">
    <property type="entry name" value="Cupredoxins"/>
    <property type="match status" value="3"/>
</dbReference>
<dbReference type="Gene3D" id="2.60.40.420">
    <property type="entry name" value="Cupredoxins - blue copper proteins"/>
    <property type="match status" value="3"/>
</dbReference>
<evidence type="ECO:0000313" key="9">
    <source>
        <dbReference type="Proteomes" id="UP000221369"/>
    </source>
</evidence>
<dbReference type="InterPro" id="IPR045087">
    <property type="entry name" value="Cu-oxidase_fam"/>
</dbReference>
<dbReference type="PANTHER" id="PTHR48267:SF1">
    <property type="entry name" value="BILIRUBIN OXIDASE"/>
    <property type="match status" value="1"/>
</dbReference>
<accession>A0A2A9DU74</accession>
<comment type="similarity">
    <text evidence="1">Belongs to the multicopper oxidase family.</text>
</comment>
<sequence length="540" mass="59153">MLQHSRDPQHEGRPTTEQQMGRERRAPRLRRPRAVLATASAIAVCGLGITVGITACAPSSPAVDTVGNVDFDTPLAIPPLAERTVDADGTVHVDLTAEQGTTEFRSDTETPTMGYNGSYLGPTIRVNRGEHFAPCLTNNLDEVTTLHWHGMHLPAAADGGPHQPIEPGADWCPDWTIDQPAATLWYHPHAHEDTERQVSHGMAGMLQISDAVETALPLPREYGVDDIPVIVQDARFSDDGEFEKTNDFVGTLGDTLLVNGTIGPYLDVTTDVVRLRILNASPARVYDFAFDDDREFAMIASDGGLLEKPVTLDHVRLSPAERAEILVRLQPGETVTLRSNPPDLGENFQPITGAAGHADRFDVLQLRAASSLDHVGEVPETLTTIDPIDPADAVGERSFTLSGHSINDKQMVMDRIDAVATVGTTEIWNVVNEMPAPHNFHVHDVQFQVLSVSGSPPPPELAGWKDTIYLEPDVEYRIIMEFADYADDENPYMYHCHLLRHEDAGMMGQFLVVEPGADVPSQWRVDETPGDDADKGDHQH</sequence>
<feature type="region of interest" description="Disordered" evidence="4">
    <location>
        <begin position="1"/>
        <end position="32"/>
    </location>
</feature>
<keyword evidence="8" id="KW-0131">Cell cycle</keyword>
<dbReference type="InterPro" id="IPR002355">
    <property type="entry name" value="Cu_oxidase_Cu_BS"/>
</dbReference>
<keyword evidence="2" id="KW-0479">Metal-binding</keyword>
<dbReference type="Pfam" id="PF07732">
    <property type="entry name" value="Cu-oxidase_3"/>
    <property type="match status" value="1"/>
</dbReference>
<evidence type="ECO:0000256" key="2">
    <source>
        <dbReference type="ARBA" id="ARBA00022723"/>
    </source>
</evidence>
<feature type="domain" description="Plastocyanin-like" evidence="6">
    <location>
        <begin position="401"/>
        <end position="513"/>
    </location>
</feature>
<gene>
    <name evidence="8" type="ORF">ATJ78_1075</name>
</gene>
<dbReference type="CDD" id="cd04232">
    <property type="entry name" value="CuRO_1_CueO_FtsP"/>
    <property type="match status" value="1"/>
</dbReference>
<keyword evidence="3" id="KW-0560">Oxidoreductase</keyword>
<evidence type="ECO:0000256" key="5">
    <source>
        <dbReference type="SAM" id="Phobius"/>
    </source>
</evidence>
<keyword evidence="5" id="KW-0812">Transmembrane</keyword>
<evidence type="ECO:0000256" key="1">
    <source>
        <dbReference type="ARBA" id="ARBA00010609"/>
    </source>
</evidence>
<dbReference type="InterPro" id="IPR011706">
    <property type="entry name" value="Cu-oxidase_C"/>
</dbReference>
<keyword evidence="8" id="KW-0132">Cell division</keyword>
<dbReference type="CDD" id="cd13890">
    <property type="entry name" value="CuRO_3_CueO_FtsP"/>
    <property type="match status" value="1"/>
</dbReference>
<keyword evidence="9" id="KW-1185">Reference proteome</keyword>
<dbReference type="InterPro" id="IPR011707">
    <property type="entry name" value="Cu-oxidase-like_N"/>
</dbReference>
<dbReference type="PANTHER" id="PTHR48267">
    <property type="entry name" value="CUPREDOXIN SUPERFAMILY PROTEIN"/>
    <property type="match status" value="1"/>
</dbReference>
<dbReference type="GO" id="GO:0051301">
    <property type="term" value="P:cell division"/>
    <property type="evidence" value="ECO:0007669"/>
    <property type="project" value="UniProtKB-KW"/>
</dbReference>
<evidence type="ECO:0000259" key="7">
    <source>
        <dbReference type="Pfam" id="PF07732"/>
    </source>
</evidence>
<feature type="domain" description="Plastocyanin-like" evidence="7">
    <location>
        <begin position="98"/>
        <end position="210"/>
    </location>
</feature>
<proteinExistence type="inferred from homology"/>
<dbReference type="EMBL" id="PDJE01000001">
    <property type="protein sequence ID" value="PFG30153.1"/>
    <property type="molecule type" value="Genomic_DNA"/>
</dbReference>
<dbReference type="PROSITE" id="PS00080">
    <property type="entry name" value="MULTICOPPER_OXIDASE2"/>
    <property type="match status" value="1"/>
</dbReference>
<organism evidence="8 9">
    <name type="scientific">Paramicrobacterium agarici</name>
    <dbReference type="NCBI Taxonomy" id="630514"/>
    <lineage>
        <taxon>Bacteria</taxon>
        <taxon>Bacillati</taxon>
        <taxon>Actinomycetota</taxon>
        <taxon>Actinomycetes</taxon>
        <taxon>Micrococcales</taxon>
        <taxon>Microbacteriaceae</taxon>
        <taxon>Paramicrobacterium</taxon>
    </lineage>
</organism>
<evidence type="ECO:0000313" key="8">
    <source>
        <dbReference type="EMBL" id="PFG30153.1"/>
    </source>
</evidence>
<comment type="caution">
    <text evidence="8">The sequence shown here is derived from an EMBL/GenBank/DDBJ whole genome shotgun (WGS) entry which is preliminary data.</text>
</comment>
<dbReference type="Pfam" id="PF07731">
    <property type="entry name" value="Cu-oxidase_2"/>
    <property type="match status" value="1"/>
</dbReference>
<feature type="transmembrane region" description="Helical" evidence="5">
    <location>
        <begin position="34"/>
        <end position="55"/>
    </location>
</feature>
<dbReference type="AlphaFoldDB" id="A0A2A9DU74"/>
<dbReference type="GO" id="GO:0005507">
    <property type="term" value="F:copper ion binding"/>
    <property type="evidence" value="ECO:0007669"/>
    <property type="project" value="InterPro"/>
</dbReference>
<protein>
    <submittedName>
        <fullName evidence="8">Cell division protein SufI</fullName>
    </submittedName>
</protein>
<dbReference type="Proteomes" id="UP000221369">
    <property type="component" value="Unassembled WGS sequence"/>
</dbReference>
<keyword evidence="5" id="KW-1133">Transmembrane helix</keyword>
<feature type="compositionally biased region" description="Basic and acidic residues" evidence="4">
    <location>
        <begin position="1"/>
        <end position="26"/>
    </location>
</feature>
<dbReference type="CDD" id="cd13867">
    <property type="entry name" value="CuRO_2_CueO_FtsP"/>
    <property type="match status" value="1"/>
</dbReference>
<evidence type="ECO:0000259" key="6">
    <source>
        <dbReference type="Pfam" id="PF07731"/>
    </source>
</evidence>
<feature type="region of interest" description="Disordered" evidence="4">
    <location>
        <begin position="521"/>
        <end position="540"/>
    </location>
</feature>
<evidence type="ECO:0000256" key="3">
    <source>
        <dbReference type="ARBA" id="ARBA00023002"/>
    </source>
</evidence>
<feature type="compositionally biased region" description="Basic and acidic residues" evidence="4">
    <location>
        <begin position="524"/>
        <end position="540"/>
    </location>
</feature>
<name>A0A2A9DU74_9MICO</name>
<keyword evidence="5" id="KW-0472">Membrane</keyword>
<evidence type="ECO:0000256" key="4">
    <source>
        <dbReference type="SAM" id="MobiDB-lite"/>
    </source>
</evidence>
<reference evidence="8 9" key="1">
    <citation type="submission" date="2017-10" db="EMBL/GenBank/DDBJ databases">
        <title>Sequencing the genomes of 1000 actinobacteria strains.</title>
        <authorList>
            <person name="Klenk H.-P."/>
        </authorList>
    </citation>
    <scope>NUCLEOTIDE SEQUENCE [LARGE SCALE GENOMIC DNA]</scope>
    <source>
        <strain evidence="8 9">DSM 21798</strain>
    </source>
</reference>